<dbReference type="InterPro" id="IPR012902">
    <property type="entry name" value="N_methyl_site"/>
</dbReference>
<keyword evidence="5" id="KW-1133">Transmembrane helix</keyword>
<keyword evidence="3" id="KW-0574">Periplasm</keyword>
<sequence length="323" mass="35702">MRWKPSTPSWSEGGNVRKSGFTLIELLVALGIGALLLGLLLSTTLANRRLYVLDQSRTATNQNLRAALDLLVADVRQAGERLPADFPAVEVKQGTGGAPDALILRRNLLDEVLLLCDQNGIDGNQDNIPVAAKNTNQLPEAYRSVCQFRDGDGNGMDDRIDRWRAFRCAQDGNPACATSTRHGDKVRAYLYDPLTGRGEWFVYDAEDQSGVKIHKGNAERWQASYPLGSRIYLLEERRYFVKDGQLKLAENGEADDAAKGVVAGVRDFQVRAQVGGAWLSGDFPQTGQSWRALQGLELRLRVRVGQVERELVTKALPRNVLSQ</sequence>
<evidence type="ECO:0000256" key="5">
    <source>
        <dbReference type="SAM" id="Phobius"/>
    </source>
</evidence>
<dbReference type="Proteomes" id="UP000297668">
    <property type="component" value="Unassembled WGS sequence"/>
</dbReference>
<reference evidence="6 7" key="1">
    <citation type="submission" date="2019-03" db="EMBL/GenBank/DDBJ databases">
        <title>Thermus tengchongensis species for the arsenic transformation mechanism.</title>
        <authorList>
            <person name="Yuan G.C."/>
        </authorList>
    </citation>
    <scope>NUCLEOTIDE SEQUENCE [LARGE SCALE GENOMIC DNA]</scope>
    <source>
        <strain evidence="6 7">15W</strain>
    </source>
</reference>
<dbReference type="PROSITE" id="PS00409">
    <property type="entry name" value="PROKAR_NTER_METHYL"/>
    <property type="match status" value="1"/>
</dbReference>
<keyword evidence="4" id="KW-0998">Cell outer membrane</keyword>
<comment type="caution">
    <text evidence="6">The sequence shown here is derived from an EMBL/GenBank/DDBJ whole genome shotgun (WGS) entry which is preliminary data.</text>
</comment>
<dbReference type="AlphaFoldDB" id="A0A4Y9FH31"/>
<dbReference type="GO" id="GO:0009279">
    <property type="term" value="C:cell outer membrane"/>
    <property type="evidence" value="ECO:0007669"/>
    <property type="project" value="UniProtKB-SubCell"/>
</dbReference>
<evidence type="ECO:0000256" key="3">
    <source>
        <dbReference type="ARBA" id="ARBA00022764"/>
    </source>
</evidence>
<dbReference type="InterPro" id="IPR045584">
    <property type="entry name" value="Pilin-like"/>
</dbReference>
<dbReference type="NCBIfam" id="TIGR02532">
    <property type="entry name" value="IV_pilin_GFxxxE"/>
    <property type="match status" value="1"/>
</dbReference>
<evidence type="ECO:0000313" key="6">
    <source>
        <dbReference type="EMBL" id="TFU27759.1"/>
    </source>
</evidence>
<evidence type="ECO:0000256" key="2">
    <source>
        <dbReference type="ARBA" id="ARBA00004418"/>
    </source>
</evidence>
<evidence type="ECO:0000313" key="7">
    <source>
        <dbReference type="Proteomes" id="UP000297668"/>
    </source>
</evidence>
<feature type="transmembrane region" description="Helical" evidence="5">
    <location>
        <begin position="20"/>
        <end position="41"/>
    </location>
</feature>
<comment type="subcellular location">
    <subcellularLocation>
        <location evidence="1">Cell outer membrane</location>
        <topology evidence="1">Single-pass membrane protein</topology>
    </subcellularLocation>
    <subcellularLocation>
        <location evidence="2">Periplasm</location>
    </subcellularLocation>
</comment>
<proteinExistence type="predicted"/>
<accession>A0A4Y9FH31</accession>
<protein>
    <submittedName>
        <fullName evidence="6">Prepilin-type N-terminal cleavage/methylation domain-containing protein</fullName>
    </submittedName>
</protein>
<dbReference type="GO" id="GO:0042597">
    <property type="term" value="C:periplasmic space"/>
    <property type="evidence" value="ECO:0007669"/>
    <property type="project" value="UniProtKB-SubCell"/>
</dbReference>
<evidence type="ECO:0000256" key="1">
    <source>
        <dbReference type="ARBA" id="ARBA00004203"/>
    </source>
</evidence>
<keyword evidence="5" id="KW-0472">Membrane</keyword>
<evidence type="ECO:0000256" key="4">
    <source>
        <dbReference type="ARBA" id="ARBA00023237"/>
    </source>
</evidence>
<name>A0A4Y9FH31_9DEIN</name>
<dbReference type="Pfam" id="PF07963">
    <property type="entry name" value="N_methyl"/>
    <property type="match status" value="1"/>
</dbReference>
<dbReference type="EMBL" id="SJZF01000001">
    <property type="protein sequence ID" value="TFU27759.1"/>
    <property type="molecule type" value="Genomic_DNA"/>
</dbReference>
<gene>
    <name evidence="6" type="ORF">E0687_00825</name>
</gene>
<dbReference type="SUPFAM" id="SSF54523">
    <property type="entry name" value="Pili subunits"/>
    <property type="match status" value="1"/>
</dbReference>
<organism evidence="6 7">
    <name type="scientific">Thermus tengchongensis</name>
    <dbReference type="NCBI Taxonomy" id="1214928"/>
    <lineage>
        <taxon>Bacteria</taxon>
        <taxon>Thermotogati</taxon>
        <taxon>Deinococcota</taxon>
        <taxon>Deinococci</taxon>
        <taxon>Thermales</taxon>
        <taxon>Thermaceae</taxon>
        <taxon>Thermus</taxon>
    </lineage>
</organism>
<keyword evidence="5" id="KW-0812">Transmembrane</keyword>